<proteinExistence type="predicted"/>
<evidence type="ECO:0000256" key="1">
    <source>
        <dbReference type="ARBA" id="ARBA00022574"/>
    </source>
</evidence>
<dbReference type="Proteomes" id="UP000076722">
    <property type="component" value="Unassembled WGS sequence"/>
</dbReference>
<feature type="region of interest" description="Disordered" evidence="4">
    <location>
        <begin position="338"/>
        <end position="360"/>
    </location>
</feature>
<dbReference type="Gene3D" id="2.130.10.10">
    <property type="entry name" value="YVTN repeat-like/Quinoprotein amine dehydrogenase"/>
    <property type="match status" value="1"/>
</dbReference>
<feature type="domain" description="DUF3824" evidence="5">
    <location>
        <begin position="56"/>
        <end position="134"/>
    </location>
</feature>
<dbReference type="PANTHER" id="PTHR14107:SF16">
    <property type="entry name" value="AT02583P"/>
    <property type="match status" value="1"/>
</dbReference>
<feature type="compositionally biased region" description="Pro residues" evidence="4">
    <location>
        <begin position="107"/>
        <end position="127"/>
    </location>
</feature>
<dbReference type="PANTHER" id="PTHR14107">
    <property type="entry name" value="WD REPEAT PROTEIN"/>
    <property type="match status" value="1"/>
</dbReference>
<reference evidence="6 7" key="1">
    <citation type="journal article" date="2016" name="Mol. Biol. Evol.">
        <title>Comparative Genomics of Early-Diverging Mushroom-Forming Fungi Provides Insights into the Origins of Lignocellulose Decay Capabilities.</title>
        <authorList>
            <person name="Nagy L.G."/>
            <person name="Riley R."/>
            <person name="Tritt A."/>
            <person name="Adam C."/>
            <person name="Daum C."/>
            <person name="Floudas D."/>
            <person name="Sun H."/>
            <person name="Yadav J.S."/>
            <person name="Pangilinan J."/>
            <person name="Larsson K.H."/>
            <person name="Matsuura K."/>
            <person name="Barry K."/>
            <person name="Labutti K."/>
            <person name="Kuo R."/>
            <person name="Ohm R.A."/>
            <person name="Bhattacharya S.S."/>
            <person name="Shirouzu T."/>
            <person name="Yoshinaga Y."/>
            <person name="Martin F.M."/>
            <person name="Grigoriev I.V."/>
            <person name="Hibbett D.S."/>
        </authorList>
    </citation>
    <scope>NUCLEOTIDE SEQUENCE [LARGE SCALE GENOMIC DNA]</scope>
    <source>
        <strain evidence="6 7">HHB9708</strain>
    </source>
</reference>
<dbReference type="GO" id="GO:0005634">
    <property type="term" value="C:nucleus"/>
    <property type="evidence" value="ECO:0007669"/>
    <property type="project" value="TreeGrafter"/>
</dbReference>
<gene>
    <name evidence="6" type="ORF">SISNIDRAFT_416177</name>
</gene>
<dbReference type="STRING" id="1314777.A0A164QWB9"/>
<dbReference type="PROSITE" id="PS50082">
    <property type="entry name" value="WD_REPEATS_2"/>
    <property type="match status" value="1"/>
</dbReference>
<feature type="region of interest" description="Disordered" evidence="4">
    <location>
        <begin position="292"/>
        <end position="311"/>
    </location>
</feature>
<dbReference type="GO" id="GO:0051286">
    <property type="term" value="C:cell tip"/>
    <property type="evidence" value="ECO:0007669"/>
    <property type="project" value="TreeGrafter"/>
</dbReference>
<dbReference type="SUPFAM" id="SSF50978">
    <property type="entry name" value="WD40 repeat-like"/>
    <property type="match status" value="1"/>
</dbReference>
<dbReference type="EMBL" id="KV419424">
    <property type="protein sequence ID" value="KZS90026.1"/>
    <property type="molecule type" value="Genomic_DNA"/>
</dbReference>
<evidence type="ECO:0000256" key="2">
    <source>
        <dbReference type="ARBA" id="ARBA00022737"/>
    </source>
</evidence>
<dbReference type="SMART" id="SM00320">
    <property type="entry name" value="WD40"/>
    <property type="match status" value="4"/>
</dbReference>
<keyword evidence="7" id="KW-1185">Reference proteome</keyword>
<evidence type="ECO:0000313" key="7">
    <source>
        <dbReference type="Proteomes" id="UP000076722"/>
    </source>
</evidence>
<dbReference type="InterPro" id="IPR024436">
    <property type="entry name" value="DUF3824"/>
</dbReference>
<evidence type="ECO:0000313" key="6">
    <source>
        <dbReference type="EMBL" id="KZS90026.1"/>
    </source>
</evidence>
<keyword evidence="1 3" id="KW-0853">WD repeat</keyword>
<dbReference type="Pfam" id="PF12868">
    <property type="entry name" value="DUF3824"/>
    <property type="match status" value="1"/>
</dbReference>
<dbReference type="AlphaFoldDB" id="A0A164QWB9"/>
<dbReference type="InterPro" id="IPR001680">
    <property type="entry name" value="WD40_rpt"/>
</dbReference>
<sequence length="604" mass="65876">MELVNDSTFVAPEGVYSLTEDIKAPTFGTGTVMNAQQSQYPTRVSTVTIHFPGPKAAGSAGLAVLLGGTKDSKAKEKEKEKEKETDRASNSSSEHLDDQDTFASPDPVQPNDPLSPKPASPLFPPTPTQTGKKKSILRPKHNIRTTSSTFVTRLHSVEGLNRILTSKQGDVTFLFYNSGKSFFWTEIGSKTKDPLARITFSAFPTCHDVNLATASPDRIDVVIGFSTGDLVWFDPLSSRYVRLNKQGSISTSPCLSVHWVPTSHTLFFTCHADGTMILFDKEREDGTFTRILGSSAQTPKPESEASADIGHSPSDFSSDWDTLSGIIVSTPPLLAAKAGQSGSNNIHSPTGKEKPARNPVAHWKVSRRPIPDFTFSPDARYVAVISEDGYLRIIDVEHEDLIDCYASYFGALTCVAWSPDSRFILTGGQDDLVTIFSPAERRLIARCSGHSSFISALAFDPFRCDGRTYRFGSVGEDNKLILWDFSSGAIHRPKLQPGLHRFSLSSTFELVLPKRGETNDPSSPPVPDASGTGSPRYHPAPSKNEAAVLQPVLIKQLDGDMLSYLNFLRDSILSVTKTGSIKAWVRPLAPARHRHPKNAGTLSI</sequence>
<accession>A0A164QWB9</accession>
<dbReference type="InterPro" id="IPR036322">
    <property type="entry name" value="WD40_repeat_dom_sf"/>
</dbReference>
<feature type="region of interest" description="Disordered" evidence="4">
    <location>
        <begin position="68"/>
        <end position="139"/>
    </location>
</feature>
<feature type="repeat" description="WD" evidence="3">
    <location>
        <begin position="405"/>
        <end position="446"/>
    </location>
</feature>
<evidence type="ECO:0000256" key="3">
    <source>
        <dbReference type="PROSITE-ProRule" id="PRU00221"/>
    </source>
</evidence>
<dbReference type="GO" id="GO:0032153">
    <property type="term" value="C:cell division site"/>
    <property type="evidence" value="ECO:0007669"/>
    <property type="project" value="TreeGrafter"/>
</dbReference>
<keyword evidence="2" id="KW-0677">Repeat</keyword>
<dbReference type="GO" id="GO:0045013">
    <property type="term" value="P:carbon catabolite repression of transcription"/>
    <property type="evidence" value="ECO:0007669"/>
    <property type="project" value="TreeGrafter"/>
</dbReference>
<protein>
    <submittedName>
        <fullName evidence="6">WD40 repeat-like protein</fullName>
    </submittedName>
</protein>
<feature type="compositionally biased region" description="Basic and acidic residues" evidence="4">
    <location>
        <begin position="70"/>
        <end position="87"/>
    </location>
</feature>
<dbReference type="InterPro" id="IPR015943">
    <property type="entry name" value="WD40/YVTN_repeat-like_dom_sf"/>
</dbReference>
<dbReference type="OrthoDB" id="3367at2759"/>
<dbReference type="InterPro" id="IPR051362">
    <property type="entry name" value="WD_repeat_creC_regulators"/>
</dbReference>
<organism evidence="6 7">
    <name type="scientific">Sistotremastrum niveocremeum HHB9708</name>
    <dbReference type="NCBI Taxonomy" id="1314777"/>
    <lineage>
        <taxon>Eukaryota</taxon>
        <taxon>Fungi</taxon>
        <taxon>Dikarya</taxon>
        <taxon>Basidiomycota</taxon>
        <taxon>Agaricomycotina</taxon>
        <taxon>Agaricomycetes</taxon>
        <taxon>Sistotremastrales</taxon>
        <taxon>Sistotremastraceae</taxon>
        <taxon>Sertulicium</taxon>
        <taxon>Sertulicium niveocremeum</taxon>
    </lineage>
</organism>
<name>A0A164QWB9_9AGAM</name>
<evidence type="ECO:0000256" key="4">
    <source>
        <dbReference type="SAM" id="MobiDB-lite"/>
    </source>
</evidence>
<feature type="region of interest" description="Disordered" evidence="4">
    <location>
        <begin position="514"/>
        <end position="542"/>
    </location>
</feature>
<evidence type="ECO:0000259" key="5">
    <source>
        <dbReference type="Pfam" id="PF12868"/>
    </source>
</evidence>
<dbReference type="Pfam" id="PF00400">
    <property type="entry name" value="WD40"/>
    <property type="match status" value="2"/>
</dbReference>